<dbReference type="InterPro" id="IPR014567">
    <property type="entry name" value="UCP031900"/>
</dbReference>
<dbReference type="AlphaFoldDB" id="A0A4Y9EKR0"/>
<dbReference type="InterPro" id="IPR027372">
    <property type="entry name" value="Phytase-like_dom"/>
</dbReference>
<dbReference type="SUPFAM" id="SSF75011">
    <property type="entry name" value="3-carboxy-cis,cis-mucoante lactonizing enzyme"/>
    <property type="match status" value="1"/>
</dbReference>
<evidence type="ECO:0000259" key="2">
    <source>
        <dbReference type="Pfam" id="PF13449"/>
    </source>
</evidence>
<name>A0A4Y9EKR0_9SPHN</name>
<dbReference type="OrthoDB" id="9798693at2"/>
<feature type="transmembrane region" description="Helical" evidence="1">
    <location>
        <begin position="12"/>
        <end position="30"/>
    </location>
</feature>
<dbReference type="Pfam" id="PF13449">
    <property type="entry name" value="Phytase-like"/>
    <property type="match status" value="1"/>
</dbReference>
<gene>
    <name evidence="3" type="ORF">EUV02_13985</name>
</gene>
<dbReference type="Proteomes" id="UP000297737">
    <property type="component" value="Unassembled WGS sequence"/>
</dbReference>
<protein>
    <recommendedName>
        <fullName evidence="2">Phytase-like domain-containing protein</fullName>
    </recommendedName>
</protein>
<keyword evidence="1" id="KW-1133">Transmembrane helix</keyword>
<proteinExistence type="predicted"/>
<comment type="caution">
    <text evidence="3">The sequence shown here is derived from an EMBL/GenBank/DDBJ whole genome shotgun (WGS) entry which is preliminary data.</text>
</comment>
<feature type="domain" description="Phytase-like" evidence="2">
    <location>
        <begin position="76"/>
        <end position="332"/>
    </location>
</feature>
<reference evidence="3 4" key="1">
    <citation type="submission" date="2019-02" db="EMBL/GenBank/DDBJ databases">
        <title>Polymorphobacter sp. isolated from the lake at the Tibet of China.</title>
        <authorList>
            <person name="Li A."/>
        </authorList>
    </citation>
    <scope>NUCLEOTIDE SEQUENCE [LARGE SCALE GENOMIC DNA]</scope>
    <source>
        <strain evidence="3 4">DJ1R-1</strain>
    </source>
</reference>
<keyword evidence="1" id="KW-0472">Membrane</keyword>
<evidence type="ECO:0000313" key="3">
    <source>
        <dbReference type="EMBL" id="TFU01392.1"/>
    </source>
</evidence>
<keyword evidence="1" id="KW-0812">Transmembrane</keyword>
<organism evidence="3 4">
    <name type="scientific">Glacieibacterium arshaanense</name>
    <dbReference type="NCBI Taxonomy" id="2511025"/>
    <lineage>
        <taxon>Bacteria</taxon>
        <taxon>Pseudomonadati</taxon>
        <taxon>Pseudomonadota</taxon>
        <taxon>Alphaproteobacteria</taxon>
        <taxon>Sphingomonadales</taxon>
        <taxon>Sphingosinicellaceae</taxon>
        <taxon>Glacieibacterium</taxon>
    </lineage>
</organism>
<evidence type="ECO:0000256" key="1">
    <source>
        <dbReference type="SAM" id="Phobius"/>
    </source>
</evidence>
<accession>A0A4Y9EKR0</accession>
<keyword evidence="4" id="KW-1185">Reference proteome</keyword>
<evidence type="ECO:0000313" key="4">
    <source>
        <dbReference type="Proteomes" id="UP000297737"/>
    </source>
</evidence>
<dbReference type="PIRSF" id="PIRSF031900">
    <property type="entry name" value="UCP031900"/>
    <property type="match status" value="1"/>
</dbReference>
<dbReference type="EMBL" id="SIHO01000003">
    <property type="protein sequence ID" value="TFU01392.1"/>
    <property type="molecule type" value="Genomic_DNA"/>
</dbReference>
<sequence>MGDSMKRTKTRYYVVASIAVVLAAVVFLLAPPRVAAMQPLPLTATSIALNPDDPNQQQVGRLRYMGGLVIKSTNDGFGGLSGLRAGPDNRLLAVSDTGNWVTFTTIERDGRLVGVSDGNITPILDGAGMPPADKEAGDAEALEWDPATGDAIVSFEQDHRLQFYRGIDPAKPDTLMQAATQVRRDPATAKWPDNAGGEALARLASGTLALLSEDAMDNYDRHDLLLITGNTTRRLGYVSPKGTRPTDAILLSGPDTILVVNRSYSPLGGVTAVLEILDIGALAKLPDSGVAGSAQKPVARLAKPLTVDNMEGIALRREGGRTFVYLVSDDNFNPMQRTILLKFELLPE</sequence>